<protein>
    <submittedName>
        <fullName evidence="3">Uncharacterized protein</fullName>
    </submittedName>
</protein>
<dbReference type="AlphaFoldDB" id="A0AAN5CB26"/>
<dbReference type="Proteomes" id="UP001328107">
    <property type="component" value="Unassembled WGS sequence"/>
</dbReference>
<name>A0AAN5CB26_9BILA</name>
<dbReference type="EMBL" id="BTRK01000002">
    <property type="protein sequence ID" value="GMR34581.1"/>
    <property type="molecule type" value="Genomic_DNA"/>
</dbReference>
<keyword evidence="4" id="KW-1185">Reference proteome</keyword>
<evidence type="ECO:0000313" key="3">
    <source>
        <dbReference type="EMBL" id="GMR34581.1"/>
    </source>
</evidence>
<feature type="region of interest" description="Disordered" evidence="1">
    <location>
        <begin position="60"/>
        <end position="88"/>
    </location>
</feature>
<evidence type="ECO:0000313" key="4">
    <source>
        <dbReference type="Proteomes" id="UP001328107"/>
    </source>
</evidence>
<sequence>KMRSALVALLLVGLIECNNLCGPNCGCCNCGVQPVQPVQYPSFCTAQCNPTTPCSCGGETTTTKVPETTTTSTTTTSTTPKPTTTIPTTTAVATTQPPKCETPCSCKPTEGNPNGCSSCQSSCGCEPTNGNNNECSSCQSSCKCESEGGCSSCSNSPCGKEKGNDCSCDCKEGEKCDCPCKGSQVSVNVVQMDQAHETPTKSSSTIALLSSILCIVLARIL</sequence>
<reference evidence="4" key="1">
    <citation type="submission" date="2022-10" db="EMBL/GenBank/DDBJ databases">
        <title>Genome assembly of Pristionchus species.</title>
        <authorList>
            <person name="Yoshida K."/>
            <person name="Sommer R.J."/>
        </authorList>
    </citation>
    <scope>NUCLEOTIDE SEQUENCE [LARGE SCALE GENOMIC DNA]</scope>
    <source>
        <strain evidence="4">RS5460</strain>
    </source>
</reference>
<proteinExistence type="predicted"/>
<comment type="caution">
    <text evidence="3">The sequence shown here is derived from an EMBL/GenBank/DDBJ whole genome shotgun (WGS) entry which is preliminary data.</text>
</comment>
<organism evidence="3 4">
    <name type="scientific">Pristionchus mayeri</name>
    <dbReference type="NCBI Taxonomy" id="1317129"/>
    <lineage>
        <taxon>Eukaryota</taxon>
        <taxon>Metazoa</taxon>
        <taxon>Ecdysozoa</taxon>
        <taxon>Nematoda</taxon>
        <taxon>Chromadorea</taxon>
        <taxon>Rhabditida</taxon>
        <taxon>Rhabditina</taxon>
        <taxon>Diplogasteromorpha</taxon>
        <taxon>Diplogasteroidea</taxon>
        <taxon>Neodiplogasteridae</taxon>
        <taxon>Pristionchus</taxon>
    </lineage>
</organism>
<evidence type="ECO:0000256" key="2">
    <source>
        <dbReference type="SAM" id="SignalP"/>
    </source>
</evidence>
<gene>
    <name evidence="3" type="ORF">PMAYCL1PPCAC_04776</name>
</gene>
<evidence type="ECO:0000256" key="1">
    <source>
        <dbReference type="SAM" id="MobiDB-lite"/>
    </source>
</evidence>
<feature type="non-terminal residue" evidence="3">
    <location>
        <position position="1"/>
    </location>
</feature>
<keyword evidence="2" id="KW-0732">Signal</keyword>
<accession>A0AAN5CB26</accession>
<feature type="signal peptide" evidence="2">
    <location>
        <begin position="1"/>
        <end position="17"/>
    </location>
</feature>
<feature type="chain" id="PRO_5042815999" evidence="2">
    <location>
        <begin position="18"/>
        <end position="221"/>
    </location>
</feature>